<evidence type="ECO:0000313" key="17">
    <source>
        <dbReference type="Proteomes" id="UP000305067"/>
    </source>
</evidence>
<dbReference type="GO" id="GO:0052716">
    <property type="term" value="F:hydroquinone:oxygen oxidoreductase activity"/>
    <property type="evidence" value="ECO:0007669"/>
    <property type="project" value="UniProtKB-EC"/>
</dbReference>
<dbReference type="PROSITE" id="PS00080">
    <property type="entry name" value="MULTICOPPER_OXIDASE2"/>
    <property type="match status" value="1"/>
</dbReference>
<evidence type="ECO:0000256" key="9">
    <source>
        <dbReference type="ARBA" id="ARBA00023008"/>
    </source>
</evidence>
<dbReference type="InterPro" id="IPR011707">
    <property type="entry name" value="Cu-oxidase-like_N"/>
</dbReference>
<dbReference type="FunFam" id="2.60.40.420:FF:000045">
    <property type="entry name" value="Laccase 2"/>
    <property type="match status" value="1"/>
</dbReference>
<dbReference type="Pfam" id="PF00394">
    <property type="entry name" value="Cu-oxidase"/>
    <property type="match status" value="1"/>
</dbReference>
<evidence type="ECO:0000313" key="16">
    <source>
        <dbReference type="EMBL" id="TFL01170.1"/>
    </source>
</evidence>
<evidence type="ECO:0000259" key="13">
    <source>
        <dbReference type="Pfam" id="PF00394"/>
    </source>
</evidence>
<evidence type="ECO:0000256" key="12">
    <source>
        <dbReference type="SAM" id="SignalP"/>
    </source>
</evidence>
<evidence type="ECO:0000259" key="14">
    <source>
        <dbReference type="Pfam" id="PF07731"/>
    </source>
</evidence>
<sequence>MPFNVGFIALAATLASTAVHAHSGSVLARQVSSLAQTMQITNKVISPDGFARNAVVAGGTMPGPILTYNKGDRVTVNVVNKLQDASMYKTTSVHWHGLFQKGSNWADGAAMVNQCPIASGHEFQYDFPLQEHTGTYWYHSHMEVQYCDGLRGAIVVYDPQDPLKSLYDIDNKDTVITLMDWFHAPARSIVTITHPDSTLINGRGRYVGGPAAPLSVITVEKGKRYRMRLISMSCDANHVFKIDGHTDFKVIETDGIATETVVADQIHIFAGQRYSFVLNANQKVGNYWIRAQPNIGPEGYEGGTNLAILRYKGASKTDPTTSEVTPTAPLVEAELAPLENPAAPGIPQLGAADVNLRIEVGVNFDPFLFTMNGIPYQSPPTPILLQILNGATNVADLLPHGTIYMLPRNKVIEITVVSLDLTAPHPFHLHGHTFSIVKGPYDSKPNFVNPPRRDVVDMGGSAHETVIRFVTDNAGPWMFHCHIEFHVVFGMGVVFVADAPSTNVENPRPAAWDELCPIYNALPESEH</sequence>
<dbReference type="CDD" id="cd13903">
    <property type="entry name" value="CuRO_3_Tv-LCC_like"/>
    <property type="match status" value="1"/>
</dbReference>
<accession>A0A5C3QJ49</accession>
<dbReference type="SUPFAM" id="SSF49503">
    <property type="entry name" value="Cupredoxins"/>
    <property type="match status" value="3"/>
</dbReference>
<keyword evidence="8" id="KW-0560">Oxidoreductase</keyword>
<protein>
    <recommendedName>
        <fullName evidence="5">laccase</fullName>
        <ecNumber evidence="5">1.10.3.2</ecNumber>
    </recommendedName>
</protein>
<dbReference type="Gene3D" id="2.60.40.420">
    <property type="entry name" value="Cupredoxins - blue copper proteins"/>
    <property type="match status" value="3"/>
</dbReference>
<comment type="similarity">
    <text evidence="4">Belongs to the multicopper oxidase family.</text>
</comment>
<dbReference type="InterPro" id="IPR033138">
    <property type="entry name" value="Cu_oxidase_CS"/>
</dbReference>
<keyword evidence="10" id="KW-1015">Disulfide bond</keyword>
<dbReference type="STRING" id="1884261.A0A5C3QJ49"/>
<keyword evidence="17" id="KW-1185">Reference proteome</keyword>
<organism evidence="16 17">
    <name type="scientific">Pterulicium gracile</name>
    <dbReference type="NCBI Taxonomy" id="1884261"/>
    <lineage>
        <taxon>Eukaryota</taxon>
        <taxon>Fungi</taxon>
        <taxon>Dikarya</taxon>
        <taxon>Basidiomycota</taxon>
        <taxon>Agaricomycotina</taxon>
        <taxon>Agaricomycetes</taxon>
        <taxon>Agaricomycetidae</taxon>
        <taxon>Agaricales</taxon>
        <taxon>Pleurotineae</taxon>
        <taxon>Pterulaceae</taxon>
        <taxon>Pterulicium</taxon>
    </lineage>
</organism>
<dbReference type="PROSITE" id="PS00079">
    <property type="entry name" value="MULTICOPPER_OXIDASE1"/>
    <property type="match status" value="1"/>
</dbReference>
<feature type="domain" description="Plastocyanin-like" evidence="13">
    <location>
        <begin position="173"/>
        <end position="314"/>
    </location>
</feature>
<evidence type="ECO:0000256" key="6">
    <source>
        <dbReference type="ARBA" id="ARBA00022525"/>
    </source>
</evidence>
<evidence type="ECO:0000256" key="10">
    <source>
        <dbReference type="ARBA" id="ARBA00023157"/>
    </source>
</evidence>
<feature type="domain" description="Plastocyanin-like" evidence="15">
    <location>
        <begin position="40"/>
        <end position="160"/>
    </location>
</feature>
<dbReference type="GO" id="GO:0005507">
    <property type="term" value="F:copper ion binding"/>
    <property type="evidence" value="ECO:0007669"/>
    <property type="project" value="InterPro"/>
</dbReference>
<evidence type="ECO:0000259" key="15">
    <source>
        <dbReference type="Pfam" id="PF07732"/>
    </source>
</evidence>
<keyword evidence="6" id="KW-0964">Secreted</keyword>
<comment type="subcellular location">
    <subcellularLocation>
        <location evidence="3">Secreted</location>
    </subcellularLocation>
</comment>
<comment type="catalytic activity">
    <reaction evidence="1">
        <text>4 hydroquinone + O2 = 4 benzosemiquinone + 2 H2O</text>
        <dbReference type="Rhea" id="RHEA:11276"/>
        <dbReference type="ChEBI" id="CHEBI:15377"/>
        <dbReference type="ChEBI" id="CHEBI:15379"/>
        <dbReference type="ChEBI" id="CHEBI:17594"/>
        <dbReference type="ChEBI" id="CHEBI:17977"/>
        <dbReference type="EC" id="1.10.3.2"/>
    </reaction>
</comment>
<feature type="signal peptide" evidence="12">
    <location>
        <begin position="1"/>
        <end position="21"/>
    </location>
</feature>
<comment type="cofactor">
    <cofactor evidence="2">
        <name>Cu cation</name>
        <dbReference type="ChEBI" id="CHEBI:23378"/>
    </cofactor>
</comment>
<evidence type="ECO:0000256" key="2">
    <source>
        <dbReference type="ARBA" id="ARBA00001935"/>
    </source>
</evidence>
<name>A0A5C3QJ49_9AGAR</name>
<dbReference type="InterPro" id="IPR001117">
    <property type="entry name" value="Cu-oxidase_2nd"/>
</dbReference>
<evidence type="ECO:0000256" key="4">
    <source>
        <dbReference type="ARBA" id="ARBA00010609"/>
    </source>
</evidence>
<dbReference type="InterPro" id="IPR045087">
    <property type="entry name" value="Cu-oxidase_fam"/>
</dbReference>
<dbReference type="PANTHER" id="PTHR11709:SF394">
    <property type="entry name" value="FI03373P-RELATED"/>
    <property type="match status" value="1"/>
</dbReference>
<dbReference type="AlphaFoldDB" id="A0A5C3QJ49"/>
<dbReference type="InterPro" id="IPR008972">
    <property type="entry name" value="Cupredoxin"/>
</dbReference>
<keyword evidence="7" id="KW-0479">Metal-binding</keyword>
<dbReference type="Pfam" id="PF07732">
    <property type="entry name" value="Cu-oxidase_3"/>
    <property type="match status" value="1"/>
</dbReference>
<evidence type="ECO:0000256" key="1">
    <source>
        <dbReference type="ARBA" id="ARBA00000349"/>
    </source>
</evidence>
<gene>
    <name evidence="16" type="ORF">BDV98DRAFT_650205</name>
</gene>
<dbReference type="PANTHER" id="PTHR11709">
    <property type="entry name" value="MULTI-COPPER OXIDASE"/>
    <property type="match status" value="1"/>
</dbReference>
<feature type="domain" description="Plastocyanin-like" evidence="14">
    <location>
        <begin position="378"/>
        <end position="498"/>
    </location>
</feature>
<reference evidence="16 17" key="1">
    <citation type="journal article" date="2019" name="Nat. Ecol. Evol.">
        <title>Megaphylogeny resolves global patterns of mushroom evolution.</title>
        <authorList>
            <person name="Varga T."/>
            <person name="Krizsan K."/>
            <person name="Foldi C."/>
            <person name="Dima B."/>
            <person name="Sanchez-Garcia M."/>
            <person name="Sanchez-Ramirez S."/>
            <person name="Szollosi G.J."/>
            <person name="Szarkandi J.G."/>
            <person name="Papp V."/>
            <person name="Albert L."/>
            <person name="Andreopoulos W."/>
            <person name="Angelini C."/>
            <person name="Antonin V."/>
            <person name="Barry K.W."/>
            <person name="Bougher N.L."/>
            <person name="Buchanan P."/>
            <person name="Buyck B."/>
            <person name="Bense V."/>
            <person name="Catcheside P."/>
            <person name="Chovatia M."/>
            <person name="Cooper J."/>
            <person name="Damon W."/>
            <person name="Desjardin D."/>
            <person name="Finy P."/>
            <person name="Geml J."/>
            <person name="Haridas S."/>
            <person name="Hughes K."/>
            <person name="Justo A."/>
            <person name="Karasinski D."/>
            <person name="Kautmanova I."/>
            <person name="Kiss B."/>
            <person name="Kocsube S."/>
            <person name="Kotiranta H."/>
            <person name="LaButti K.M."/>
            <person name="Lechner B.E."/>
            <person name="Liimatainen K."/>
            <person name="Lipzen A."/>
            <person name="Lukacs Z."/>
            <person name="Mihaltcheva S."/>
            <person name="Morgado L.N."/>
            <person name="Niskanen T."/>
            <person name="Noordeloos M.E."/>
            <person name="Ohm R.A."/>
            <person name="Ortiz-Santana B."/>
            <person name="Ovrebo C."/>
            <person name="Racz N."/>
            <person name="Riley R."/>
            <person name="Savchenko A."/>
            <person name="Shiryaev A."/>
            <person name="Soop K."/>
            <person name="Spirin V."/>
            <person name="Szebenyi C."/>
            <person name="Tomsovsky M."/>
            <person name="Tulloss R.E."/>
            <person name="Uehling J."/>
            <person name="Grigoriev I.V."/>
            <person name="Vagvolgyi C."/>
            <person name="Papp T."/>
            <person name="Martin F.M."/>
            <person name="Miettinen O."/>
            <person name="Hibbett D.S."/>
            <person name="Nagy L.G."/>
        </authorList>
    </citation>
    <scope>NUCLEOTIDE SEQUENCE [LARGE SCALE GENOMIC DNA]</scope>
    <source>
        <strain evidence="16 17">CBS 309.79</strain>
    </source>
</reference>
<keyword evidence="11" id="KW-0325">Glycoprotein</keyword>
<keyword evidence="9" id="KW-0186">Copper</keyword>
<dbReference type="Proteomes" id="UP000305067">
    <property type="component" value="Unassembled WGS sequence"/>
</dbReference>
<dbReference type="OrthoDB" id="2121828at2759"/>
<evidence type="ECO:0000256" key="5">
    <source>
        <dbReference type="ARBA" id="ARBA00012297"/>
    </source>
</evidence>
<proteinExistence type="inferred from homology"/>
<feature type="chain" id="PRO_5023046871" description="laccase" evidence="12">
    <location>
        <begin position="22"/>
        <end position="527"/>
    </location>
</feature>
<evidence type="ECO:0000256" key="3">
    <source>
        <dbReference type="ARBA" id="ARBA00004613"/>
    </source>
</evidence>
<evidence type="ECO:0000256" key="7">
    <source>
        <dbReference type="ARBA" id="ARBA00022723"/>
    </source>
</evidence>
<dbReference type="InterPro" id="IPR011706">
    <property type="entry name" value="Cu-oxidase_C"/>
</dbReference>
<dbReference type="EC" id="1.10.3.2" evidence="5"/>
<dbReference type="EMBL" id="ML178826">
    <property type="protein sequence ID" value="TFL01170.1"/>
    <property type="molecule type" value="Genomic_DNA"/>
</dbReference>
<dbReference type="InterPro" id="IPR002355">
    <property type="entry name" value="Cu_oxidase_Cu_BS"/>
</dbReference>
<dbReference type="Pfam" id="PF07731">
    <property type="entry name" value="Cu-oxidase_2"/>
    <property type="match status" value="1"/>
</dbReference>
<dbReference type="GO" id="GO:0005576">
    <property type="term" value="C:extracellular region"/>
    <property type="evidence" value="ECO:0007669"/>
    <property type="project" value="UniProtKB-SubCell"/>
</dbReference>
<keyword evidence="12" id="KW-0732">Signal</keyword>
<evidence type="ECO:0000256" key="11">
    <source>
        <dbReference type="ARBA" id="ARBA00023180"/>
    </source>
</evidence>
<evidence type="ECO:0000256" key="8">
    <source>
        <dbReference type="ARBA" id="ARBA00023002"/>
    </source>
</evidence>